<keyword evidence="1" id="KW-0732">Signal</keyword>
<dbReference type="PANTHER" id="PTHR30570">
    <property type="entry name" value="PERIPLASMIC PHOSPHATE BINDING COMPONENT OF PHOSPHATE ABC TRANSPORTER"/>
    <property type="match status" value="1"/>
</dbReference>
<keyword evidence="4" id="KW-1185">Reference proteome</keyword>
<dbReference type="SUPFAM" id="SSF53850">
    <property type="entry name" value="Periplasmic binding protein-like II"/>
    <property type="match status" value="1"/>
</dbReference>
<gene>
    <name evidence="3" type="ORF">SAMN05421741_12239</name>
</gene>
<proteinExistence type="predicted"/>
<name>A0A1I5ETC0_9FLAO</name>
<dbReference type="RefSeq" id="WP_143095663.1">
    <property type="nucleotide sequence ID" value="NZ_FOVI01000022.1"/>
</dbReference>
<dbReference type="InterPro" id="IPR024370">
    <property type="entry name" value="PBP_domain"/>
</dbReference>
<dbReference type="PROSITE" id="PS51257">
    <property type="entry name" value="PROKAR_LIPOPROTEIN"/>
    <property type="match status" value="1"/>
</dbReference>
<dbReference type="Proteomes" id="UP000199036">
    <property type="component" value="Unassembled WGS sequence"/>
</dbReference>
<evidence type="ECO:0000313" key="3">
    <source>
        <dbReference type="EMBL" id="SFO14630.1"/>
    </source>
</evidence>
<accession>A0A1I5ETC0</accession>
<dbReference type="Gene3D" id="3.40.190.10">
    <property type="entry name" value="Periplasmic binding protein-like II"/>
    <property type="match status" value="2"/>
</dbReference>
<dbReference type="PANTHER" id="PTHR30570:SF1">
    <property type="entry name" value="PHOSPHATE-BINDING PROTEIN PSTS"/>
    <property type="match status" value="1"/>
</dbReference>
<dbReference type="InterPro" id="IPR050811">
    <property type="entry name" value="Phosphate_ABC_transporter"/>
</dbReference>
<protein>
    <submittedName>
        <fullName evidence="3">Phosphate transport system substrate-binding protein</fullName>
    </submittedName>
</protein>
<evidence type="ECO:0000256" key="1">
    <source>
        <dbReference type="ARBA" id="ARBA00022729"/>
    </source>
</evidence>
<dbReference type="AlphaFoldDB" id="A0A1I5ETC0"/>
<sequence length="296" mass="33171">MKQIIWSVLGLSLLISCKKESKDGVAEVKEAYDRGTTEMYVESSVYPIVEDINQVFKTYYNNADIKLKMLSQNEILNSVYKDSGRLAVMPKSFTAKELEAFKGRVVPKITPIAKDAVLFITQKNATDTLINYKQVIDIFKGTKKSDKIFVFHDANSNIVDQIKTDARVSELSKNVYYVKTVGEIVSYINKNKNAVGVVGINWMLQPDEKIKEGIKQLRSMLVYNDSLKNYYAPSQSTIADNTYPLIRTINIIDVQGKTGLGTGFASFAASDKGQRIVLKSGLMPVTLPKREINIVE</sequence>
<evidence type="ECO:0000313" key="4">
    <source>
        <dbReference type="Proteomes" id="UP000199036"/>
    </source>
</evidence>
<reference evidence="4" key="1">
    <citation type="submission" date="2016-10" db="EMBL/GenBank/DDBJ databases">
        <authorList>
            <person name="Varghese N."/>
            <person name="Submissions S."/>
        </authorList>
    </citation>
    <scope>NUCLEOTIDE SEQUENCE [LARGE SCALE GENOMIC DNA]</scope>
    <source>
        <strain evidence="4">DS-12</strain>
    </source>
</reference>
<dbReference type="Pfam" id="PF12849">
    <property type="entry name" value="PBP_like_2"/>
    <property type="match status" value="1"/>
</dbReference>
<dbReference type="OrthoDB" id="1450880at2"/>
<evidence type="ECO:0000259" key="2">
    <source>
        <dbReference type="Pfam" id="PF12849"/>
    </source>
</evidence>
<feature type="domain" description="PBP" evidence="2">
    <location>
        <begin position="33"/>
        <end position="272"/>
    </location>
</feature>
<dbReference type="EMBL" id="FOVI01000022">
    <property type="protein sequence ID" value="SFO14630.1"/>
    <property type="molecule type" value="Genomic_DNA"/>
</dbReference>
<organism evidence="3 4">
    <name type="scientific">Paenimyroides ummariense</name>
    <dbReference type="NCBI Taxonomy" id="913024"/>
    <lineage>
        <taxon>Bacteria</taxon>
        <taxon>Pseudomonadati</taxon>
        <taxon>Bacteroidota</taxon>
        <taxon>Flavobacteriia</taxon>
        <taxon>Flavobacteriales</taxon>
        <taxon>Flavobacteriaceae</taxon>
        <taxon>Paenimyroides</taxon>
    </lineage>
</organism>
<dbReference type="STRING" id="913024.SAMN05421741_12239"/>